<comment type="function">
    <text evidence="11">Cadherins are calcium-dependent cell adhesion proteins.</text>
</comment>
<evidence type="ECO:0000256" key="5">
    <source>
        <dbReference type="ARBA" id="ARBA00022889"/>
    </source>
</evidence>
<proteinExistence type="predicted"/>
<feature type="domain" description="Cadherin" evidence="14">
    <location>
        <begin position="536"/>
        <end position="617"/>
    </location>
</feature>
<keyword evidence="4 9" id="KW-0106">Calcium</keyword>
<dbReference type="InterPro" id="IPR000233">
    <property type="entry name" value="Cadherin_Y-type_LIR"/>
</dbReference>
<dbReference type="CDD" id="cd05941">
    <property type="entry name" value="MCS"/>
    <property type="match status" value="1"/>
</dbReference>
<dbReference type="PROSITE" id="PS00232">
    <property type="entry name" value="CADHERIN_1"/>
    <property type="match status" value="1"/>
</dbReference>
<comment type="caution">
    <text evidence="15">The sequence shown here is derived from an EMBL/GenBank/DDBJ whole genome shotgun (WGS) entry which is preliminary data.</text>
</comment>
<evidence type="ECO:0000256" key="10">
    <source>
        <dbReference type="RuleBase" id="RU003318"/>
    </source>
</evidence>
<organism evidence="15 16">
    <name type="scientific">Polyodon spathula</name>
    <name type="common">North American paddlefish</name>
    <name type="synonym">Squalus spathula</name>
    <dbReference type="NCBI Taxonomy" id="7913"/>
    <lineage>
        <taxon>Eukaryota</taxon>
        <taxon>Metazoa</taxon>
        <taxon>Chordata</taxon>
        <taxon>Craniata</taxon>
        <taxon>Vertebrata</taxon>
        <taxon>Euteleostomi</taxon>
        <taxon>Actinopterygii</taxon>
        <taxon>Chondrostei</taxon>
        <taxon>Acipenseriformes</taxon>
        <taxon>Polyodontidae</taxon>
        <taxon>Polyodon</taxon>
    </lineage>
</organism>
<dbReference type="Gene3D" id="2.60.40.60">
    <property type="entry name" value="Cadherins"/>
    <property type="match status" value="5"/>
</dbReference>
<dbReference type="PANTHER" id="PTHR24027">
    <property type="entry name" value="CADHERIN-23"/>
    <property type="match status" value="1"/>
</dbReference>
<feature type="region of interest" description="Disordered" evidence="12">
    <location>
        <begin position="1141"/>
        <end position="1183"/>
    </location>
</feature>
<dbReference type="InterPro" id="IPR002126">
    <property type="entry name" value="Cadherin-like_dom"/>
</dbReference>
<evidence type="ECO:0000256" key="12">
    <source>
        <dbReference type="SAM" id="MobiDB-lite"/>
    </source>
</evidence>
<dbReference type="Proteomes" id="UP001166093">
    <property type="component" value="Unassembled WGS sequence"/>
</dbReference>
<dbReference type="Pfam" id="PF00028">
    <property type="entry name" value="Cadherin"/>
    <property type="match status" value="4"/>
</dbReference>
<keyword evidence="16" id="KW-1185">Reference proteome</keyword>
<evidence type="ECO:0000256" key="4">
    <source>
        <dbReference type="ARBA" id="ARBA00022837"/>
    </source>
</evidence>
<feature type="transmembrane region" description="Helical" evidence="13">
    <location>
        <begin position="1058"/>
        <end position="1091"/>
    </location>
</feature>
<evidence type="ECO:0000313" key="15">
    <source>
        <dbReference type="EMBL" id="MBN3279341.1"/>
    </source>
</evidence>
<evidence type="ECO:0000256" key="1">
    <source>
        <dbReference type="ARBA" id="ARBA00004251"/>
    </source>
</evidence>
<dbReference type="Gene3D" id="4.10.900.10">
    <property type="entry name" value="TCF3-CBD (Catenin binding domain)"/>
    <property type="match status" value="1"/>
</dbReference>
<keyword evidence="7" id="KW-0443">Lipid metabolism</keyword>
<feature type="non-terminal residue" evidence="15">
    <location>
        <position position="1"/>
    </location>
</feature>
<dbReference type="SUPFAM" id="SSF49313">
    <property type="entry name" value="Cadherin-like"/>
    <property type="match status" value="5"/>
</dbReference>
<dbReference type="InterPro" id="IPR000873">
    <property type="entry name" value="AMP-dep_synth/lig_dom"/>
</dbReference>
<dbReference type="InterPro" id="IPR020845">
    <property type="entry name" value="AMP-binding_CS"/>
</dbReference>
<keyword evidence="6 13" id="KW-1133">Transmembrane helix</keyword>
<evidence type="ECO:0000256" key="7">
    <source>
        <dbReference type="ARBA" id="ARBA00023098"/>
    </source>
</evidence>
<feature type="non-terminal residue" evidence="15">
    <location>
        <position position="1257"/>
    </location>
</feature>
<evidence type="ECO:0000256" key="13">
    <source>
        <dbReference type="SAM" id="Phobius"/>
    </source>
</evidence>
<feature type="domain" description="Cadherin" evidence="14">
    <location>
        <begin position="733"/>
        <end position="847"/>
    </location>
</feature>
<dbReference type="Pfam" id="PF00501">
    <property type="entry name" value="AMP-binding"/>
    <property type="match status" value="1"/>
</dbReference>
<dbReference type="Gene3D" id="3.40.50.12780">
    <property type="entry name" value="N-terminal domain of ligase-like"/>
    <property type="match status" value="1"/>
</dbReference>
<evidence type="ECO:0000313" key="16">
    <source>
        <dbReference type="Proteomes" id="UP001166093"/>
    </source>
</evidence>
<dbReference type="SUPFAM" id="SSF56801">
    <property type="entry name" value="Acetyl-CoA synthetase-like"/>
    <property type="match status" value="1"/>
</dbReference>
<comment type="subcellular location">
    <subcellularLocation>
        <location evidence="1 10">Cell membrane</location>
        <topology evidence="1 10">Single-pass type I membrane protein</topology>
    </subcellularLocation>
</comment>
<feature type="domain" description="Cadherin" evidence="14">
    <location>
        <begin position="951"/>
        <end position="1064"/>
    </location>
</feature>
<keyword evidence="2 10" id="KW-0812">Transmembrane</keyword>
<dbReference type="PROSITE" id="PS00455">
    <property type="entry name" value="AMP_BINDING"/>
    <property type="match status" value="1"/>
</dbReference>
<evidence type="ECO:0000256" key="6">
    <source>
        <dbReference type="ARBA" id="ARBA00022989"/>
    </source>
</evidence>
<dbReference type="InterPro" id="IPR027397">
    <property type="entry name" value="Catenin-bd_sf"/>
</dbReference>
<evidence type="ECO:0000256" key="8">
    <source>
        <dbReference type="ARBA" id="ARBA00023136"/>
    </source>
</evidence>
<evidence type="ECO:0000256" key="9">
    <source>
        <dbReference type="PROSITE-ProRule" id="PRU00043"/>
    </source>
</evidence>
<dbReference type="InterPro" id="IPR020894">
    <property type="entry name" value="Cadherin_CS"/>
</dbReference>
<dbReference type="CDD" id="cd11304">
    <property type="entry name" value="Cadherin_repeat"/>
    <property type="match status" value="4"/>
</dbReference>
<dbReference type="EMBL" id="JAAWVQ010088508">
    <property type="protein sequence ID" value="MBN3279341.1"/>
    <property type="molecule type" value="Genomic_DNA"/>
</dbReference>
<keyword evidence="8 13" id="KW-0472">Membrane</keyword>
<accession>A0ABS2XZ97</accession>
<dbReference type="PANTHER" id="PTHR24027:SF300">
    <property type="entry name" value="CADHERIN-15"/>
    <property type="match status" value="1"/>
</dbReference>
<feature type="domain" description="Cadherin" evidence="14">
    <location>
        <begin position="848"/>
        <end position="952"/>
    </location>
</feature>
<name>A0ABS2XZ97_POLSP</name>
<keyword evidence="5 10" id="KW-0130">Cell adhesion</keyword>
<evidence type="ECO:0000256" key="2">
    <source>
        <dbReference type="ARBA" id="ARBA00022692"/>
    </source>
</evidence>
<evidence type="ECO:0000256" key="11">
    <source>
        <dbReference type="RuleBase" id="RU004357"/>
    </source>
</evidence>
<evidence type="ECO:0000259" key="14">
    <source>
        <dbReference type="PROSITE" id="PS50268"/>
    </source>
</evidence>
<dbReference type="InterPro" id="IPR015919">
    <property type="entry name" value="Cadherin-like_sf"/>
</dbReference>
<gene>
    <name evidence="15" type="primary">Cdh15_3</name>
    <name evidence="15" type="ORF">GTO93_0008955</name>
</gene>
<feature type="domain" description="Cadherin" evidence="14">
    <location>
        <begin position="618"/>
        <end position="732"/>
    </location>
</feature>
<dbReference type="Pfam" id="PF01049">
    <property type="entry name" value="CADH_Y-type_LIR"/>
    <property type="match status" value="1"/>
</dbReference>
<dbReference type="PRINTS" id="PR00205">
    <property type="entry name" value="CADHERIN"/>
</dbReference>
<keyword evidence="3" id="KW-0677">Repeat</keyword>
<evidence type="ECO:0000256" key="3">
    <source>
        <dbReference type="ARBA" id="ARBA00022737"/>
    </source>
</evidence>
<protein>
    <submittedName>
        <fullName evidence="15">CAD15 protein</fullName>
    </submittedName>
</protein>
<dbReference type="PROSITE" id="PS50268">
    <property type="entry name" value="CADHERIN_2"/>
    <property type="match status" value="5"/>
</dbReference>
<dbReference type="InterPro" id="IPR042099">
    <property type="entry name" value="ANL_N_sf"/>
</dbReference>
<dbReference type="InterPro" id="IPR039808">
    <property type="entry name" value="Cadherin"/>
</dbReference>
<sequence length="1257" mass="138411">MSQLGSNARRSCLHTGVQSWGRQIAPVFTRAAGFGDKLAIVDSNGRHSYQDLYRSSLGLARQILKVLNCGSGDLQGERISFLCPNDASYVVAQWASWMCGGIAVPLYRKHPASELEYVIQDSQSALVIESSACSGTLGPLADKLGVPCLQLPSTLGSLRAEQGDREPSPTITEWKGRPAMIVYTSGTTGRPKGVLTTHSNIQAMIQCLVLEWAWTRKDVILHTLPLHHVHGIVNKLLCPLWVGATCLMLPDFQPDKVWDQLLASGSSAAPRANVFMAVPTMYSKLIQHYECHFTQPHVQDFVRAICQERVRLMVSGSSALPQPVLEKWAEITGHTLLERYGMTEIGMALSNPLRGPRVPGSVGIPLPGVEVCIAMENPKKDGTSYTAIAEGNSKETRIWFCGLQVNPGLEEKEGELLVRGPSVFQEYWNRPQETRDAFTEDGWFKTGDTDVYGVYWIMGHTSVDVINSGGYKIVGSTPATEQHTEEDSAEVLFPWRQKTVGSGGLQRAKRAWVIPPINTPENTKQIPKNLVQIKSDTLEPGKVLYKIQGPGVDEDPKGFFEINETTGWVILMNVLDRETHSKFKIKAYALDLSGKPMEEPTELEIHVVDQNDNRPAFVQEEFIGRIHENSKPGTSVMQVEATDADDIETENAALAYSIISQESIPPFRINKTMFGIDELTGIISTRDVGLDREEVDGFNITVQVADMSGYGLTSYSSALIYINDVNDNAPNFTSDTFQISAMENNMQADIGRITVTDEDEEQTENWWVKYTITAGDPEGNFDIRRDDATNEGIVSVVKPLDYESLNYYELVVTVENESPLSLMGPKTPPSSATVTINVLNQNEPPGFLQSPLRLSVPEGSPAGTLLASNIALDPDRQALRYDVEYDPDQWLFLDDESGEITANKEITKNSRFLTKDVYMAVITVEDTGDYPSTATATMYITVLEVNDFAPEPFPLSEFMCNDPEKGSGLVLSATDKDQPPHSAPFLFSLDDSEPENIQNWTLHRINDTHAALHLLTAVLEGEYVLPVLISDSGTPALAEIHMVNVTVCHCNDEGDCQAILAAIFSAGVGLSLGALLIILGSIVLLLLLLLIMAAVEQCRRRPIRKGTLGVSDDDIRDNILNYDEQGGGEEDENAYNMDQLRNPNEIIPSPTAAMPRGKQPVRKDTPYNYPSPSYPRKNPSDPTEIEDFINDGLDAADKDPNVPPYDTALIYDFEGDGSLAGSLSSIASGSSDGDQNYDYLNSWGPRFNKLANLYDKH</sequence>
<reference evidence="15" key="1">
    <citation type="journal article" date="2021" name="Cell">
        <title>Tracing the genetic footprints of vertebrate landing in non-teleost ray-finned fishes.</title>
        <authorList>
            <person name="Bi X."/>
            <person name="Wang K."/>
            <person name="Yang L."/>
            <person name="Pan H."/>
            <person name="Jiang H."/>
            <person name="Wei Q."/>
            <person name="Fang M."/>
            <person name="Yu H."/>
            <person name="Zhu C."/>
            <person name="Cai Y."/>
            <person name="He Y."/>
            <person name="Gan X."/>
            <person name="Zeng H."/>
            <person name="Yu D."/>
            <person name="Zhu Y."/>
            <person name="Jiang H."/>
            <person name="Qiu Q."/>
            <person name="Yang H."/>
            <person name="Zhang Y.E."/>
            <person name="Wang W."/>
            <person name="Zhu M."/>
            <person name="He S."/>
            <person name="Zhang G."/>
        </authorList>
    </citation>
    <scope>NUCLEOTIDE SEQUENCE</scope>
    <source>
        <strain evidence="15">Pddl_001</strain>
    </source>
</reference>
<dbReference type="SMART" id="SM00112">
    <property type="entry name" value="CA"/>
    <property type="match status" value="5"/>
</dbReference>